<organism evidence="1 2">
    <name type="scientific">Petrocella atlantisensis</name>
    <dbReference type="NCBI Taxonomy" id="2173034"/>
    <lineage>
        <taxon>Bacteria</taxon>
        <taxon>Bacillati</taxon>
        <taxon>Bacillota</taxon>
        <taxon>Clostridia</taxon>
        <taxon>Lachnospirales</taxon>
        <taxon>Vallitaleaceae</taxon>
        <taxon>Petrocella</taxon>
    </lineage>
</organism>
<gene>
    <name evidence="1" type="ORF">PATL70BA_2745</name>
</gene>
<evidence type="ECO:0000313" key="2">
    <source>
        <dbReference type="Proteomes" id="UP000279029"/>
    </source>
</evidence>
<sequence>MITVQLFFGSDYQVEILALKNEANQTDSYYKADNGYNKS</sequence>
<evidence type="ECO:0000313" key="1">
    <source>
        <dbReference type="EMBL" id="VDN48648.1"/>
    </source>
</evidence>
<name>A0A3P7PI95_9FIRM</name>
<dbReference type="KEGG" id="cbar:PATL70BA_2745"/>
<proteinExistence type="predicted"/>
<accession>A0A3P7PI95</accession>
<dbReference type="AlphaFoldDB" id="A0A3P7PI95"/>
<keyword evidence="2" id="KW-1185">Reference proteome</keyword>
<dbReference type="EMBL" id="LR130778">
    <property type="protein sequence ID" value="VDN48648.1"/>
    <property type="molecule type" value="Genomic_DNA"/>
</dbReference>
<dbReference type="Proteomes" id="UP000279029">
    <property type="component" value="Chromosome"/>
</dbReference>
<reference evidence="1 2" key="1">
    <citation type="submission" date="2018-09" db="EMBL/GenBank/DDBJ databases">
        <authorList>
            <person name="Postec A."/>
        </authorList>
    </citation>
    <scope>NUCLEOTIDE SEQUENCE [LARGE SCALE GENOMIC DNA]</scope>
    <source>
        <strain evidence="1">70B-A</strain>
    </source>
</reference>
<protein>
    <submittedName>
        <fullName evidence="1">Uncharacterized protein</fullName>
    </submittedName>
</protein>